<dbReference type="Proteomes" id="UP000268014">
    <property type="component" value="Unassembled WGS sequence"/>
</dbReference>
<sequence>MGRIPNAPADSPHTYSVNLKLNRRLKQSAEYTEVTSQRFAIKMWTILLHSWVIFTKLEETFLAFGSDFIGKEELRCRGSGKVVRTVPTEHGGKAKRRPTIMGEQKNVFTI</sequence>
<proteinExistence type="predicted"/>
<keyword evidence="2" id="KW-1185">Reference proteome</keyword>
<reference evidence="1 2" key="2">
    <citation type="submission" date="2018-11" db="EMBL/GenBank/DDBJ databases">
        <authorList>
            <consortium name="Pathogen Informatics"/>
        </authorList>
    </citation>
    <scope>NUCLEOTIDE SEQUENCE [LARGE SCALE GENOMIC DNA]</scope>
    <source>
        <strain evidence="1 2">MHpl1</strain>
    </source>
</reference>
<evidence type="ECO:0000313" key="3">
    <source>
        <dbReference type="WBParaSite" id="HPLM_0001671901-mRNA-1"/>
    </source>
</evidence>
<dbReference type="WBParaSite" id="HPLM_0001671901-mRNA-1">
    <property type="protein sequence ID" value="HPLM_0001671901-mRNA-1"/>
    <property type="gene ID" value="HPLM_0001671901"/>
</dbReference>
<evidence type="ECO:0000313" key="1">
    <source>
        <dbReference type="EMBL" id="VDO61324.1"/>
    </source>
</evidence>
<dbReference type="AlphaFoldDB" id="A0A0N4WY00"/>
<dbReference type="EMBL" id="UZAF01019548">
    <property type="protein sequence ID" value="VDO61324.1"/>
    <property type="molecule type" value="Genomic_DNA"/>
</dbReference>
<organism evidence="3">
    <name type="scientific">Haemonchus placei</name>
    <name type="common">Barber's pole worm</name>
    <dbReference type="NCBI Taxonomy" id="6290"/>
    <lineage>
        <taxon>Eukaryota</taxon>
        <taxon>Metazoa</taxon>
        <taxon>Ecdysozoa</taxon>
        <taxon>Nematoda</taxon>
        <taxon>Chromadorea</taxon>
        <taxon>Rhabditida</taxon>
        <taxon>Rhabditina</taxon>
        <taxon>Rhabditomorpha</taxon>
        <taxon>Strongyloidea</taxon>
        <taxon>Trichostrongylidae</taxon>
        <taxon>Haemonchus</taxon>
    </lineage>
</organism>
<evidence type="ECO:0000313" key="2">
    <source>
        <dbReference type="Proteomes" id="UP000268014"/>
    </source>
</evidence>
<name>A0A0N4WY00_HAEPC</name>
<gene>
    <name evidence="1" type="ORF">HPLM_LOCUS16711</name>
</gene>
<accession>A0A0N4WY00</accession>
<protein>
    <submittedName>
        <fullName evidence="1 3">Uncharacterized protein</fullName>
    </submittedName>
</protein>
<reference evidence="3" key="1">
    <citation type="submission" date="2017-02" db="UniProtKB">
        <authorList>
            <consortium name="WormBaseParasite"/>
        </authorList>
    </citation>
    <scope>IDENTIFICATION</scope>
</reference>